<evidence type="ECO:0000313" key="10">
    <source>
        <dbReference type="Proteomes" id="UP000295066"/>
    </source>
</evidence>
<feature type="active site" evidence="7">
    <location>
        <position position="340"/>
    </location>
</feature>
<dbReference type="SUPFAM" id="SSF53187">
    <property type="entry name" value="Zn-dependent exopeptidases"/>
    <property type="match status" value="1"/>
</dbReference>
<comment type="catalytic activity">
    <reaction evidence="2 7">
        <text>Release of an N-terminal amino acid, preferentially leucine, but not glutamic or aspartic acids.</text>
        <dbReference type="EC" id="3.4.11.10"/>
    </reaction>
</comment>
<dbReference type="EC" id="3.4.11.1" evidence="7"/>
<dbReference type="PANTHER" id="PTHR11963">
    <property type="entry name" value="LEUCINE AMINOPEPTIDASE-RELATED"/>
    <property type="match status" value="1"/>
</dbReference>
<dbReference type="PROSITE" id="PS00631">
    <property type="entry name" value="CYTOSOL_AP"/>
    <property type="match status" value="1"/>
</dbReference>
<evidence type="ECO:0000256" key="1">
    <source>
        <dbReference type="ARBA" id="ARBA00000135"/>
    </source>
</evidence>
<evidence type="ECO:0000256" key="7">
    <source>
        <dbReference type="HAMAP-Rule" id="MF_00181"/>
    </source>
</evidence>
<keyword evidence="10" id="KW-1185">Reference proteome</keyword>
<reference evidence="9 10" key="1">
    <citation type="submission" date="2019-03" db="EMBL/GenBank/DDBJ databases">
        <title>Genomic Encyclopedia of Type Strains, Phase IV (KMG-IV): sequencing the most valuable type-strain genomes for metagenomic binning, comparative biology and taxonomic classification.</title>
        <authorList>
            <person name="Goeker M."/>
        </authorList>
    </citation>
    <scope>NUCLEOTIDE SEQUENCE [LARGE SCALE GENOMIC DNA]</scope>
    <source>
        <strain evidence="9 10">DSM 25964</strain>
    </source>
</reference>
<dbReference type="Proteomes" id="UP000295066">
    <property type="component" value="Unassembled WGS sequence"/>
</dbReference>
<comment type="cofactor">
    <cofactor evidence="7">
        <name>Mn(2+)</name>
        <dbReference type="ChEBI" id="CHEBI:29035"/>
    </cofactor>
    <text evidence="7">Binds 2 manganese ions per subunit.</text>
</comment>
<sequence length="487" mass="51749">MKITASPLSGANVQGSGAIALYVFSGEPLPAGILSPGDVPAAAALLDDSSFRAKKGKIAKALLPGSAFSPLYLVGLGERKVFGEDSLRSSTAELVRRAKGDGVFRIFAHLPVSPDRNASCAVAEGAELGSYSFEKYKTRKDEDRLPEPGEFVLYGGDGEGLSLGKMLACAQNMARDLANEPGNRSNPLTLAEYALAEAADFGLEAEVWDEKKILEERMEGLYSVGMGSSTPPRLVRLSWKPDGIPLRKVVFVGKGITFDSGGLNLKPGDFIRSMKSDKSGACNVFALLRAAAKMKLPVEVHGIVALAENMPGGKAFRPDDILRMRNGKTVEIDNTDAEGRLVLADALSYASELGPDVIIDMATLTGACAVALGTSIAGLFTPDDTLAASLLEAGKARGERLWRLPDDDERIAESMKSPVADLVNSGSRYGGAIFAARFLREFVGEGISWAHLDIAGVDFNKDEYSVYGKGATGFAVRTCLQFLLSVR</sequence>
<comment type="catalytic activity">
    <reaction evidence="1 7">
        <text>Release of an N-terminal amino acid, Xaa-|-Yaa-, in which Xaa is preferably Leu, but may be other amino acids including Pro although not Arg or Lys, and Yaa may be Pro. Amino acid amides and methyl esters are also readily hydrolyzed, but rates on arylamides are exceedingly low.</text>
        <dbReference type="EC" id="3.4.11.1"/>
    </reaction>
</comment>
<evidence type="ECO:0000256" key="4">
    <source>
        <dbReference type="ARBA" id="ARBA00022438"/>
    </source>
</evidence>
<dbReference type="HAMAP" id="MF_00181">
    <property type="entry name" value="Cytosol_peptidase_M17"/>
    <property type="match status" value="1"/>
</dbReference>
<name>A0A4R8M4N2_9BACT</name>
<dbReference type="Gene3D" id="3.40.630.10">
    <property type="entry name" value="Zn peptidases"/>
    <property type="match status" value="1"/>
</dbReference>
<feature type="binding site" evidence="7">
    <location>
        <position position="254"/>
    </location>
    <ligand>
        <name>Mn(2+)</name>
        <dbReference type="ChEBI" id="CHEBI:29035"/>
        <label>2</label>
    </ligand>
</feature>
<feature type="active site" evidence="7">
    <location>
        <position position="266"/>
    </location>
</feature>
<dbReference type="InterPro" id="IPR000819">
    <property type="entry name" value="Peptidase_M17_C"/>
</dbReference>
<evidence type="ECO:0000256" key="6">
    <source>
        <dbReference type="ARBA" id="ARBA00022801"/>
    </source>
</evidence>
<keyword evidence="5 7" id="KW-0645">Protease</keyword>
<feature type="binding site" evidence="7">
    <location>
        <position position="259"/>
    </location>
    <ligand>
        <name>Mn(2+)</name>
        <dbReference type="ChEBI" id="CHEBI:29035"/>
        <label>2</label>
    </ligand>
</feature>
<dbReference type="InterPro" id="IPR043472">
    <property type="entry name" value="Macro_dom-like"/>
</dbReference>
<dbReference type="RefSeq" id="WP_133957842.1">
    <property type="nucleotide sequence ID" value="NZ_SORI01000011.1"/>
</dbReference>
<dbReference type="CDD" id="cd00433">
    <property type="entry name" value="Peptidase_M17"/>
    <property type="match status" value="1"/>
</dbReference>
<dbReference type="Gene3D" id="3.40.220.10">
    <property type="entry name" value="Leucine Aminopeptidase, subunit E, domain 1"/>
    <property type="match status" value="1"/>
</dbReference>
<dbReference type="OrthoDB" id="9809354at2"/>
<dbReference type="Pfam" id="PF00883">
    <property type="entry name" value="Peptidase_M17"/>
    <property type="match status" value="1"/>
</dbReference>
<dbReference type="GO" id="GO:0005737">
    <property type="term" value="C:cytoplasm"/>
    <property type="evidence" value="ECO:0007669"/>
    <property type="project" value="UniProtKB-SubCell"/>
</dbReference>
<comment type="similarity">
    <text evidence="3 7">Belongs to the peptidase M17 family.</text>
</comment>
<feature type="binding site" evidence="7">
    <location>
        <position position="338"/>
    </location>
    <ligand>
        <name>Mn(2+)</name>
        <dbReference type="ChEBI" id="CHEBI:29035"/>
        <label>1</label>
    </ligand>
</feature>
<dbReference type="PRINTS" id="PR00481">
    <property type="entry name" value="LAMNOPPTDASE"/>
</dbReference>
<accession>A0A4R8M4N2</accession>
<gene>
    <name evidence="7" type="primary">pepA</name>
    <name evidence="9" type="ORF">C8D99_11122</name>
</gene>
<dbReference type="EC" id="3.4.11.10" evidence="7"/>
<dbReference type="SUPFAM" id="SSF52949">
    <property type="entry name" value="Macro domain-like"/>
    <property type="match status" value="1"/>
</dbReference>
<dbReference type="GO" id="GO:0006508">
    <property type="term" value="P:proteolysis"/>
    <property type="evidence" value="ECO:0007669"/>
    <property type="project" value="UniProtKB-KW"/>
</dbReference>
<feature type="binding site" evidence="7">
    <location>
        <position position="277"/>
    </location>
    <ligand>
        <name>Mn(2+)</name>
        <dbReference type="ChEBI" id="CHEBI:29035"/>
        <label>2</label>
    </ligand>
</feature>
<dbReference type="EMBL" id="SORI01000011">
    <property type="protein sequence ID" value="TDY59688.1"/>
    <property type="molecule type" value="Genomic_DNA"/>
</dbReference>
<organism evidence="9 10">
    <name type="scientific">Aminivibrio pyruvatiphilus</name>
    <dbReference type="NCBI Taxonomy" id="1005740"/>
    <lineage>
        <taxon>Bacteria</taxon>
        <taxon>Thermotogati</taxon>
        <taxon>Synergistota</taxon>
        <taxon>Synergistia</taxon>
        <taxon>Synergistales</taxon>
        <taxon>Aminobacteriaceae</taxon>
        <taxon>Aminivibrio</taxon>
    </lineage>
</organism>
<keyword evidence="7" id="KW-0963">Cytoplasm</keyword>
<comment type="function">
    <text evidence="7">Presumably involved in the processing and regular turnover of intracellular proteins. Catalyzes the removal of unsubstituted N-terminal amino acids from various peptides.</text>
</comment>
<dbReference type="Pfam" id="PF02789">
    <property type="entry name" value="Peptidase_M17_N"/>
    <property type="match status" value="1"/>
</dbReference>
<comment type="subcellular location">
    <subcellularLocation>
        <location evidence="7">Cytoplasm</location>
    </subcellularLocation>
</comment>
<keyword evidence="6 7" id="KW-0378">Hydrolase</keyword>
<keyword evidence="7" id="KW-0479">Metal-binding</keyword>
<evidence type="ECO:0000256" key="2">
    <source>
        <dbReference type="ARBA" id="ARBA00000967"/>
    </source>
</evidence>
<dbReference type="GO" id="GO:0030145">
    <property type="term" value="F:manganese ion binding"/>
    <property type="evidence" value="ECO:0007669"/>
    <property type="project" value="UniProtKB-UniRule"/>
</dbReference>
<comment type="caution">
    <text evidence="9">The sequence shown here is derived from an EMBL/GenBank/DDBJ whole genome shotgun (WGS) entry which is preliminary data.</text>
</comment>
<keyword evidence="7" id="KW-0464">Manganese</keyword>
<feature type="binding site" evidence="7">
    <location>
        <position position="336"/>
    </location>
    <ligand>
        <name>Mn(2+)</name>
        <dbReference type="ChEBI" id="CHEBI:29035"/>
        <label>1</label>
    </ligand>
</feature>
<dbReference type="PANTHER" id="PTHR11963:SF23">
    <property type="entry name" value="CYTOSOL AMINOPEPTIDASE"/>
    <property type="match status" value="1"/>
</dbReference>
<dbReference type="InterPro" id="IPR023042">
    <property type="entry name" value="Peptidase_M17_leu_NH2_pept"/>
</dbReference>
<evidence type="ECO:0000256" key="3">
    <source>
        <dbReference type="ARBA" id="ARBA00009528"/>
    </source>
</evidence>
<dbReference type="GO" id="GO:0070006">
    <property type="term" value="F:metalloaminopeptidase activity"/>
    <property type="evidence" value="ECO:0007669"/>
    <property type="project" value="InterPro"/>
</dbReference>
<evidence type="ECO:0000256" key="5">
    <source>
        <dbReference type="ARBA" id="ARBA00022670"/>
    </source>
</evidence>
<evidence type="ECO:0000259" key="8">
    <source>
        <dbReference type="PROSITE" id="PS00631"/>
    </source>
</evidence>
<evidence type="ECO:0000313" key="9">
    <source>
        <dbReference type="EMBL" id="TDY59688.1"/>
    </source>
</evidence>
<feature type="binding site" evidence="7">
    <location>
        <position position="259"/>
    </location>
    <ligand>
        <name>Mn(2+)</name>
        <dbReference type="ChEBI" id="CHEBI:29035"/>
        <label>1</label>
    </ligand>
</feature>
<dbReference type="InterPro" id="IPR008283">
    <property type="entry name" value="Peptidase_M17_N"/>
</dbReference>
<feature type="binding site" evidence="7">
    <location>
        <position position="338"/>
    </location>
    <ligand>
        <name>Mn(2+)</name>
        <dbReference type="ChEBI" id="CHEBI:29035"/>
        <label>2</label>
    </ligand>
</feature>
<feature type="domain" description="Cytosol aminopeptidase" evidence="8">
    <location>
        <begin position="334"/>
        <end position="341"/>
    </location>
</feature>
<dbReference type="AlphaFoldDB" id="A0A4R8M4N2"/>
<keyword evidence="4 7" id="KW-0031">Aminopeptidase</keyword>
<protein>
    <recommendedName>
        <fullName evidence="7">Probable cytosol aminopeptidase</fullName>
        <ecNumber evidence="7">3.4.11.1</ecNumber>
    </recommendedName>
    <alternativeName>
        <fullName evidence="7">Leucine aminopeptidase</fullName>
        <shortName evidence="7">LAP</shortName>
        <ecNumber evidence="7">3.4.11.10</ecNumber>
    </alternativeName>
    <alternativeName>
        <fullName evidence="7">Leucyl aminopeptidase</fullName>
    </alternativeName>
</protein>
<dbReference type="InterPro" id="IPR011356">
    <property type="entry name" value="Leucine_aapep/pepB"/>
</dbReference>
<proteinExistence type="inferred from homology"/>
<dbReference type="NCBIfam" id="NF002073">
    <property type="entry name" value="PRK00913.1-2"/>
    <property type="match status" value="1"/>
</dbReference>